<name>A0A9J6NYS0_9CLOT</name>
<organism evidence="1 2">
    <name type="scientific">Oceanirhabdus seepicola</name>
    <dbReference type="NCBI Taxonomy" id="2828781"/>
    <lineage>
        <taxon>Bacteria</taxon>
        <taxon>Bacillati</taxon>
        <taxon>Bacillota</taxon>
        <taxon>Clostridia</taxon>
        <taxon>Eubacteriales</taxon>
        <taxon>Clostridiaceae</taxon>
        <taxon>Oceanirhabdus</taxon>
    </lineage>
</organism>
<evidence type="ECO:0000313" key="1">
    <source>
        <dbReference type="EMBL" id="MCM1988296.1"/>
    </source>
</evidence>
<proteinExistence type="predicted"/>
<keyword evidence="2" id="KW-1185">Reference proteome</keyword>
<reference evidence="1" key="1">
    <citation type="journal article" date="2021" name="mSystems">
        <title>Bacteria and Archaea Synergistically Convert Glycine Betaine to Biogenic Methane in the Formosa Cold Seep of the South China Sea.</title>
        <authorList>
            <person name="Li L."/>
            <person name="Zhang W."/>
            <person name="Zhang S."/>
            <person name="Song L."/>
            <person name="Sun Q."/>
            <person name="Zhang H."/>
            <person name="Xiang H."/>
            <person name="Dong X."/>
        </authorList>
    </citation>
    <scope>NUCLEOTIDE SEQUENCE</scope>
    <source>
        <strain evidence="1">ZWT</strain>
    </source>
</reference>
<sequence>MLQKRRSINDLLRDLKDDFAWVEIKWTDKYGHYMSTINYIDERYTIDYKKVDYKEVKMVIKQAMKENKDVRLIRMKRDELITHISY</sequence>
<dbReference type="RefSeq" id="WP_250857152.1">
    <property type="nucleotide sequence ID" value="NZ_JAGSOJ010000001.1"/>
</dbReference>
<reference evidence="1" key="2">
    <citation type="submission" date="2021-04" db="EMBL/GenBank/DDBJ databases">
        <authorList>
            <person name="Dong X."/>
        </authorList>
    </citation>
    <scope>NUCLEOTIDE SEQUENCE</scope>
    <source>
        <strain evidence="1">ZWT</strain>
    </source>
</reference>
<evidence type="ECO:0000313" key="2">
    <source>
        <dbReference type="Proteomes" id="UP001056429"/>
    </source>
</evidence>
<dbReference type="EMBL" id="JAGSOJ010000001">
    <property type="protein sequence ID" value="MCM1988296.1"/>
    <property type="molecule type" value="Genomic_DNA"/>
</dbReference>
<gene>
    <name evidence="1" type="ORF">KDK92_00980</name>
</gene>
<protein>
    <submittedName>
        <fullName evidence="1">Uncharacterized protein</fullName>
    </submittedName>
</protein>
<comment type="caution">
    <text evidence="1">The sequence shown here is derived from an EMBL/GenBank/DDBJ whole genome shotgun (WGS) entry which is preliminary data.</text>
</comment>
<dbReference type="AlphaFoldDB" id="A0A9J6NYS0"/>
<dbReference type="Proteomes" id="UP001056429">
    <property type="component" value="Unassembled WGS sequence"/>
</dbReference>
<accession>A0A9J6NYS0</accession>